<evidence type="ECO:0000313" key="2">
    <source>
        <dbReference type="EMBL" id="CAG7580809.1"/>
    </source>
</evidence>
<reference evidence="2" key="1">
    <citation type="submission" date="2021-06" db="EMBL/GenBank/DDBJ databases">
        <authorList>
            <person name="Gannon L."/>
            <person name="Redgwell R T."/>
            <person name="Michniewski S."/>
            <person name="Harrison D C."/>
            <person name="Millard A."/>
        </authorList>
    </citation>
    <scope>NUCLEOTIDE SEQUENCE</scope>
</reference>
<feature type="transmembrane region" description="Helical" evidence="1">
    <location>
        <begin position="99"/>
        <end position="119"/>
    </location>
</feature>
<keyword evidence="1" id="KW-0472">Membrane</keyword>
<keyword evidence="1" id="KW-0812">Transmembrane</keyword>
<proteinExistence type="predicted"/>
<organism evidence="2">
    <name type="scientific">uncultured marine phage</name>
    <dbReference type="NCBI Taxonomy" id="707152"/>
    <lineage>
        <taxon>Viruses</taxon>
        <taxon>environmental samples</taxon>
    </lineage>
</organism>
<gene>
    <name evidence="2" type="ORF">SLAVMIC_00564</name>
</gene>
<keyword evidence="1" id="KW-1133">Transmembrane helix</keyword>
<sequence>MIWEIINISIFILFILMSAFVDVEGFKKGHYFKSHTSRYLLRGFVMLGMATLNWLLLPLYITLWILIFDYSINLMWGKNMFYLGKTAKWDQMLGKVNKYVLLLGRIALVGGATTLYVLCG</sequence>
<name>A0A8D9C948_9VIRU</name>
<protein>
    <submittedName>
        <fullName evidence="2">Uncharacterized protein</fullName>
    </submittedName>
</protein>
<evidence type="ECO:0000256" key="1">
    <source>
        <dbReference type="SAM" id="Phobius"/>
    </source>
</evidence>
<feature type="transmembrane region" description="Helical" evidence="1">
    <location>
        <begin position="44"/>
        <end position="67"/>
    </location>
</feature>
<accession>A0A8D9C948</accession>
<feature type="transmembrane region" description="Helical" evidence="1">
    <location>
        <begin position="6"/>
        <end position="23"/>
    </location>
</feature>
<dbReference type="EMBL" id="OU342829">
    <property type="protein sequence ID" value="CAG7580809.1"/>
    <property type="molecule type" value="Genomic_DNA"/>
</dbReference>